<dbReference type="PANTHER" id="PTHR31642">
    <property type="entry name" value="TRICHOTHECENE 3-O-ACETYLTRANSFERASE"/>
    <property type="match status" value="1"/>
</dbReference>
<dbReference type="EMBL" id="CM027682">
    <property type="protein sequence ID" value="KAG0536995.1"/>
    <property type="molecule type" value="Genomic_DNA"/>
</dbReference>
<evidence type="ECO:0000256" key="3">
    <source>
        <dbReference type="ARBA" id="ARBA00023315"/>
    </source>
</evidence>
<dbReference type="GO" id="GO:0016747">
    <property type="term" value="F:acyltransferase activity, transferring groups other than amino-acyl groups"/>
    <property type="evidence" value="ECO:0007669"/>
    <property type="project" value="UniProtKB-ARBA"/>
</dbReference>
<evidence type="ECO:0000256" key="1">
    <source>
        <dbReference type="ARBA" id="ARBA00009861"/>
    </source>
</evidence>
<organism evidence="4 5">
    <name type="scientific">Sorghum bicolor</name>
    <name type="common">Sorghum</name>
    <name type="synonym">Sorghum vulgare</name>
    <dbReference type="NCBI Taxonomy" id="4558"/>
    <lineage>
        <taxon>Eukaryota</taxon>
        <taxon>Viridiplantae</taxon>
        <taxon>Streptophyta</taxon>
        <taxon>Embryophyta</taxon>
        <taxon>Tracheophyta</taxon>
        <taxon>Spermatophyta</taxon>
        <taxon>Magnoliopsida</taxon>
        <taxon>Liliopsida</taxon>
        <taxon>Poales</taxon>
        <taxon>Poaceae</taxon>
        <taxon>PACMAD clade</taxon>
        <taxon>Panicoideae</taxon>
        <taxon>Andropogonodae</taxon>
        <taxon>Andropogoneae</taxon>
        <taxon>Sorghinae</taxon>
        <taxon>Sorghum</taxon>
    </lineage>
</organism>
<gene>
    <name evidence="4" type="ORF">BDA96_03G109700</name>
</gene>
<keyword evidence="2" id="KW-0808">Transferase</keyword>
<dbReference type="PANTHER" id="PTHR31642:SF5">
    <property type="entry name" value="OS01G0104900 PROTEIN"/>
    <property type="match status" value="1"/>
</dbReference>
<evidence type="ECO:0000313" key="4">
    <source>
        <dbReference type="EMBL" id="KAG0536995.1"/>
    </source>
</evidence>
<name>A0A921UMX2_SORBI</name>
<protein>
    <recommendedName>
        <fullName evidence="6">Omega-hydroxypalmitate O-feruloyl transferase</fullName>
    </recommendedName>
</protein>
<dbReference type="AlphaFoldDB" id="A0A921UMX2"/>
<keyword evidence="3" id="KW-0012">Acyltransferase</keyword>
<sequence>MLVSNLCLPCVLFGSLQQPAEPLALPIFKESYKLGCTNEGHHFLNSSLVSWQAINTIYNPGILCIVFRLGKLKDQQLLLVTTPIYIHNRLAGRPMRLTRRQGRAGAAMEKEEPAAAELEIPGECQYAGDPVVVRPSQPTPRHTLHLSNLDDQRFLRFSIKYLYVFASHAAVSADALRAALGRVLVDYYPLAGRLRPSDEEEGKLVVDCNAEGALFAEGRLPGLAAADFLRGRGGATPHKSWRKLHYRVEAQSFVAVPPLVVQVTWLRCGGMVLCTAINHCLCDGIGTAQFLHAWARAVRGGQDAPGAGADNDDSALPFHDRRALRPRCPPRVAFTHPEYSSSRGISGAVVGNGNGNGNANEAAPSLLARLLGQPLAPVSLTFTAAHLLRLKRQCAPSLKCTSFEALAAHVWRAWVRALDPPGALRVKLLFSVNVRRRLKPELPRGYYGNGFVLGCAESTAAQLVTAAPSSAAAARYGVRLVQDAKECVDDDYVRSMVDLLEERRGARPDLAASLVISAWTRLGLEDLDFGAGKAAHMGPLTSEIYCVFLPVMGDPQGVTVLLSVPQAAADKFQHCCLEFLKDTDVDAKLS</sequence>
<comment type="similarity">
    <text evidence="1">Belongs to the plant acyltransferase family.</text>
</comment>
<dbReference type="SUPFAM" id="SSF52777">
    <property type="entry name" value="CoA-dependent acyltransferases"/>
    <property type="match status" value="1"/>
</dbReference>
<reference evidence="4" key="2">
    <citation type="submission" date="2020-10" db="EMBL/GenBank/DDBJ databases">
        <authorList>
            <person name="Cooper E.A."/>
            <person name="Brenton Z.W."/>
            <person name="Flinn B.S."/>
            <person name="Jenkins J."/>
            <person name="Shu S."/>
            <person name="Flowers D."/>
            <person name="Luo F."/>
            <person name="Wang Y."/>
            <person name="Xia P."/>
            <person name="Barry K."/>
            <person name="Daum C."/>
            <person name="Lipzen A."/>
            <person name="Yoshinaga Y."/>
            <person name="Schmutz J."/>
            <person name="Saski C."/>
            <person name="Vermerris W."/>
            <person name="Kresovich S."/>
        </authorList>
    </citation>
    <scope>NUCLEOTIDE SEQUENCE</scope>
</reference>
<reference evidence="4" key="1">
    <citation type="journal article" date="2019" name="BMC Genomics">
        <title>A new reference genome for Sorghum bicolor reveals high levels of sequence similarity between sweet and grain genotypes: implications for the genetics of sugar metabolism.</title>
        <authorList>
            <person name="Cooper E.A."/>
            <person name="Brenton Z.W."/>
            <person name="Flinn B.S."/>
            <person name="Jenkins J."/>
            <person name="Shu S."/>
            <person name="Flowers D."/>
            <person name="Luo F."/>
            <person name="Wang Y."/>
            <person name="Xia P."/>
            <person name="Barry K."/>
            <person name="Daum C."/>
            <person name="Lipzen A."/>
            <person name="Yoshinaga Y."/>
            <person name="Schmutz J."/>
            <person name="Saski C."/>
            <person name="Vermerris W."/>
            <person name="Kresovich S."/>
        </authorList>
    </citation>
    <scope>NUCLEOTIDE SEQUENCE</scope>
</reference>
<evidence type="ECO:0000256" key="2">
    <source>
        <dbReference type="ARBA" id="ARBA00022679"/>
    </source>
</evidence>
<dbReference type="Gene3D" id="3.30.559.10">
    <property type="entry name" value="Chloramphenicol acetyltransferase-like domain"/>
    <property type="match status" value="2"/>
</dbReference>
<proteinExistence type="inferred from homology"/>
<evidence type="ECO:0000313" key="5">
    <source>
        <dbReference type="Proteomes" id="UP000807115"/>
    </source>
</evidence>
<accession>A0A921UMX2</accession>
<comment type="caution">
    <text evidence="4">The sequence shown here is derived from an EMBL/GenBank/DDBJ whole genome shotgun (WGS) entry which is preliminary data.</text>
</comment>
<dbReference type="InterPro" id="IPR023213">
    <property type="entry name" value="CAT-like_dom_sf"/>
</dbReference>
<dbReference type="InterPro" id="IPR050317">
    <property type="entry name" value="Plant_Fungal_Acyltransferase"/>
</dbReference>
<dbReference type="Pfam" id="PF02458">
    <property type="entry name" value="Transferase"/>
    <property type="match status" value="2"/>
</dbReference>
<dbReference type="Proteomes" id="UP000807115">
    <property type="component" value="Chromosome 3"/>
</dbReference>
<evidence type="ECO:0008006" key="6">
    <source>
        <dbReference type="Google" id="ProtNLM"/>
    </source>
</evidence>